<dbReference type="InterPro" id="IPR055270">
    <property type="entry name" value="Glyco_tran_10_C"/>
</dbReference>
<dbReference type="Gene3D" id="3.40.50.11660">
    <property type="entry name" value="Glycosyl transferase family 10, C-terminal domain"/>
    <property type="match status" value="1"/>
</dbReference>
<keyword evidence="2" id="KW-0328">Glycosyltransferase</keyword>
<evidence type="ECO:0000256" key="2">
    <source>
        <dbReference type="ARBA" id="ARBA00022676"/>
    </source>
</evidence>
<evidence type="ECO:0000256" key="3">
    <source>
        <dbReference type="ARBA" id="ARBA00022679"/>
    </source>
</evidence>
<accession>A0AA96W8V8</accession>
<dbReference type="EMBL" id="CP053586">
    <property type="protein sequence ID" value="WNZ21862.1"/>
    <property type="molecule type" value="Genomic_DNA"/>
</dbReference>
<dbReference type="GO" id="GO:0046920">
    <property type="term" value="F:alpha-(1-&gt;3)-fucosyltransferase activity"/>
    <property type="evidence" value="ECO:0007669"/>
    <property type="project" value="TreeGrafter"/>
</dbReference>
<dbReference type="GO" id="GO:0016020">
    <property type="term" value="C:membrane"/>
    <property type="evidence" value="ECO:0007669"/>
    <property type="project" value="InterPro"/>
</dbReference>
<dbReference type="PANTHER" id="PTHR11929">
    <property type="entry name" value="ALPHA- 1,3 -FUCOSYLTRANSFERASE"/>
    <property type="match status" value="1"/>
</dbReference>
<evidence type="ECO:0000259" key="4">
    <source>
        <dbReference type="Pfam" id="PF00852"/>
    </source>
</evidence>
<dbReference type="Pfam" id="PF00852">
    <property type="entry name" value="Glyco_transf_10"/>
    <property type="match status" value="1"/>
</dbReference>
<dbReference type="AlphaFoldDB" id="A0AA96W8V8"/>
<dbReference type="SUPFAM" id="SSF53756">
    <property type="entry name" value="UDP-Glycosyltransferase/glycogen phosphorylase"/>
    <property type="match status" value="1"/>
</dbReference>
<dbReference type="InterPro" id="IPR038577">
    <property type="entry name" value="GT10-like_C_sf"/>
</dbReference>
<dbReference type="PANTHER" id="PTHR11929:SF194">
    <property type="entry name" value="ALPHA-(1,3)-FUCOSYLTRANSFERASE 10"/>
    <property type="match status" value="1"/>
</dbReference>
<dbReference type="InterPro" id="IPR001503">
    <property type="entry name" value="Glyco_trans_10"/>
</dbReference>
<protein>
    <submittedName>
        <fullName evidence="5">Glycosyltransferase</fullName>
    </submittedName>
</protein>
<reference evidence="5" key="1">
    <citation type="submission" date="2020-05" db="EMBL/GenBank/DDBJ databases">
        <authorList>
            <person name="Zhu T."/>
            <person name="Keshari N."/>
            <person name="Lu X."/>
        </authorList>
    </citation>
    <scope>NUCLEOTIDE SEQUENCE</scope>
    <source>
        <strain evidence="5">NK1-12</strain>
    </source>
</reference>
<organism evidence="5">
    <name type="scientific">Leptolyngbya sp. NK1-12</name>
    <dbReference type="NCBI Taxonomy" id="2547451"/>
    <lineage>
        <taxon>Bacteria</taxon>
        <taxon>Bacillati</taxon>
        <taxon>Cyanobacteriota</taxon>
        <taxon>Cyanophyceae</taxon>
        <taxon>Leptolyngbyales</taxon>
        <taxon>Leptolyngbyaceae</taxon>
        <taxon>Leptolyngbya group</taxon>
        <taxon>Leptolyngbya</taxon>
    </lineage>
</organism>
<evidence type="ECO:0000256" key="1">
    <source>
        <dbReference type="ARBA" id="ARBA00008919"/>
    </source>
</evidence>
<feature type="domain" description="Fucosyltransferase C-terminal" evidence="4">
    <location>
        <begin position="166"/>
        <end position="283"/>
    </location>
</feature>
<comment type="similarity">
    <text evidence="1">Belongs to the glycosyltransferase 10 family.</text>
</comment>
<sequence length="332" mass="37882">MSKKVVGMITSYEGLSQGDWLWKQTPQPFGVWKDIQILRNAPNPDFLLLYQYNFFQSAATSRCNRLLSNPLGILNPFQTSNQPQPAAALESSAPDLRGIAKERAIYLLREPPLPEILQKNQANYLAAQDYCGYVSGPDDSAPTPDYMPAIWYVSNTFEELDKGRVPDKLRACSWITSGINRTENHRKRLDFLHQLQQTPGVQIDVFGRNLPATVQTIGELQNKWYGMAPYYYNLAIENYADNHWYVSEKLWDALLCWCLPIYYGGPAADHLLPPDSFLRLPSLDEKGVAYIQEVTSTPEAWYAAKDAIAEARQIILHKLNLLNWLSEFVEKF</sequence>
<evidence type="ECO:0000313" key="5">
    <source>
        <dbReference type="EMBL" id="WNZ21862.1"/>
    </source>
</evidence>
<gene>
    <name evidence="5" type="ORF">HJG54_02575</name>
</gene>
<name>A0AA96W8V8_9CYAN</name>
<keyword evidence="3" id="KW-0808">Transferase</keyword>
<proteinExistence type="inferred from homology"/>
<dbReference type="RefSeq" id="WP_316433172.1">
    <property type="nucleotide sequence ID" value="NZ_CP053586.1"/>
</dbReference>